<protein>
    <submittedName>
        <fullName evidence="1">Uncharacterized protein</fullName>
    </submittedName>
</protein>
<gene>
    <name evidence="1" type="ORF">GTW58_02515</name>
</gene>
<dbReference type="AlphaFoldDB" id="A0A846TPU3"/>
<evidence type="ECO:0000313" key="2">
    <source>
        <dbReference type="Proteomes" id="UP000521379"/>
    </source>
</evidence>
<name>A0A846TPU3_9MICC</name>
<organism evidence="1 2">
    <name type="scientific">Kocuria subflava</name>
    <dbReference type="NCBI Taxonomy" id="1736139"/>
    <lineage>
        <taxon>Bacteria</taxon>
        <taxon>Bacillati</taxon>
        <taxon>Actinomycetota</taxon>
        <taxon>Actinomycetes</taxon>
        <taxon>Micrococcales</taxon>
        <taxon>Micrococcaceae</taxon>
        <taxon>Kocuria</taxon>
    </lineage>
</organism>
<proteinExistence type="predicted"/>
<keyword evidence="2" id="KW-1185">Reference proteome</keyword>
<dbReference type="RefSeq" id="WP_157980575.1">
    <property type="nucleotide sequence ID" value="NZ_JAAVUN010000002.1"/>
</dbReference>
<dbReference type="EMBL" id="JAAVUN010000002">
    <property type="protein sequence ID" value="NKE08839.1"/>
    <property type="molecule type" value="Genomic_DNA"/>
</dbReference>
<comment type="caution">
    <text evidence="1">The sequence shown here is derived from an EMBL/GenBank/DDBJ whole genome shotgun (WGS) entry which is preliminary data.</text>
</comment>
<accession>A0A846TPU3</accession>
<reference evidence="1 2" key="1">
    <citation type="submission" date="2020-02" db="EMBL/GenBank/DDBJ databases">
        <authorList>
            <person name="Sun Q."/>
        </authorList>
    </citation>
    <scope>NUCLEOTIDE SEQUENCE [LARGE SCALE GENOMIC DNA]</scope>
    <source>
        <strain evidence="1 2">YIM 13062</strain>
    </source>
</reference>
<dbReference type="Proteomes" id="UP000521379">
    <property type="component" value="Unassembled WGS sequence"/>
</dbReference>
<evidence type="ECO:0000313" key="1">
    <source>
        <dbReference type="EMBL" id="NKE08839.1"/>
    </source>
</evidence>
<sequence>MCRLFYGGGTINYQVHSIYLGVTSSTGVIPAGTRLTWTVNVSGGGAGTGGTNEVPTTNSSQNNIWSLELSQPAGTATSSFTATLVFNQDLTIGTGTWCAPALVWTDLYSVRPGANISTSTTGTVGSSGTFSGGELSYTVARPHPTSVNTTGRTPHVYLTRSGAQTCYPAISYSRLLNTNGTDNVTTYPTGVTPPGNRCSWDGRFCNSSSTGQSSPAYIGGAASGQHEQPAVC</sequence>